<name>A0A6I4YH81_9DEIO</name>
<sequence length="57" mass="5828">MDAGRPDMPGASPDLPRAHASVRRLAQEDVQTIVTYHGGPGSDAAGGQLRALAACLT</sequence>
<reference evidence="2 3" key="1">
    <citation type="submission" date="2019-11" db="EMBL/GenBank/DDBJ databases">
        <title>Genome sequence of Deinococcus xianganensis Y35, AI-2 producing algicidal bacterium, isolated from lake water.</title>
        <authorList>
            <person name="Li Y."/>
        </authorList>
    </citation>
    <scope>NUCLEOTIDE SEQUENCE [LARGE SCALE GENOMIC DNA]</scope>
    <source>
        <strain evidence="2 3">Y35</strain>
    </source>
</reference>
<evidence type="ECO:0000313" key="3">
    <source>
        <dbReference type="Proteomes" id="UP000430519"/>
    </source>
</evidence>
<dbReference type="AlphaFoldDB" id="A0A6I4YH81"/>
<evidence type="ECO:0000256" key="1">
    <source>
        <dbReference type="SAM" id="MobiDB-lite"/>
    </source>
</evidence>
<feature type="region of interest" description="Disordered" evidence="1">
    <location>
        <begin position="1"/>
        <end position="23"/>
    </location>
</feature>
<protein>
    <submittedName>
        <fullName evidence="2">Uncharacterized protein</fullName>
    </submittedName>
</protein>
<proteinExistence type="predicted"/>
<keyword evidence="3" id="KW-1185">Reference proteome</keyword>
<comment type="caution">
    <text evidence="2">The sequence shown here is derived from an EMBL/GenBank/DDBJ whole genome shotgun (WGS) entry which is preliminary data.</text>
</comment>
<dbReference type="RefSeq" id="WP_160978861.1">
    <property type="nucleotide sequence ID" value="NZ_WVHK01000028.1"/>
</dbReference>
<dbReference type="Proteomes" id="UP000430519">
    <property type="component" value="Unassembled WGS sequence"/>
</dbReference>
<organism evidence="2 3">
    <name type="scientific">Deinococcus xianganensis</name>
    <dbReference type="NCBI Taxonomy" id="1507289"/>
    <lineage>
        <taxon>Bacteria</taxon>
        <taxon>Thermotogati</taxon>
        <taxon>Deinococcota</taxon>
        <taxon>Deinococci</taxon>
        <taxon>Deinococcales</taxon>
        <taxon>Deinococcaceae</taxon>
        <taxon>Deinococcus</taxon>
    </lineage>
</organism>
<evidence type="ECO:0000313" key="2">
    <source>
        <dbReference type="EMBL" id="MXV19850.1"/>
    </source>
</evidence>
<accession>A0A6I4YH81</accession>
<dbReference type="EMBL" id="WVHK01000028">
    <property type="protein sequence ID" value="MXV19850.1"/>
    <property type="molecule type" value="Genomic_DNA"/>
</dbReference>
<gene>
    <name evidence="2" type="ORF">GLX28_09390</name>
</gene>